<dbReference type="OrthoDB" id="8964415at2"/>
<organism evidence="1 2">
    <name type="scientific">Neisseria dentiae</name>
    <dbReference type="NCBI Taxonomy" id="194197"/>
    <lineage>
        <taxon>Bacteria</taxon>
        <taxon>Pseudomonadati</taxon>
        <taxon>Pseudomonadota</taxon>
        <taxon>Betaproteobacteria</taxon>
        <taxon>Neisseriales</taxon>
        <taxon>Neisseriaceae</taxon>
        <taxon>Neisseria</taxon>
    </lineage>
</organism>
<dbReference type="STRING" id="194197.BWD09_11055"/>
<comment type="caution">
    <text evidence="1">The sequence shown here is derived from an EMBL/GenBank/DDBJ whole genome shotgun (WGS) entry which is preliminary data.</text>
</comment>
<name>A0A1X3D3D7_9NEIS</name>
<dbReference type="EMBL" id="MTBO01000040">
    <property type="protein sequence ID" value="OSI14221.1"/>
    <property type="molecule type" value="Genomic_DNA"/>
</dbReference>
<evidence type="ECO:0000313" key="2">
    <source>
        <dbReference type="Proteomes" id="UP000193118"/>
    </source>
</evidence>
<evidence type="ECO:0000313" key="1">
    <source>
        <dbReference type="EMBL" id="OSI14221.1"/>
    </source>
</evidence>
<dbReference type="Proteomes" id="UP000193118">
    <property type="component" value="Unassembled WGS sequence"/>
</dbReference>
<sequence length="190" mass="21984">MVKIAASITMQGFQRFFANEHKKCPFCHQNTLIKYGRKNGRQRYKCSACQKFLPTSKPLDNDNLLYEYIHLKQTCAQIAKRYQCSAKTIRRRIKQGSLITNKPLKPVANIIMDATYFGRSFGVMVFINQLDGNIIHKQYVIKETAALYEASLTTIMKKGLNGYLGWFSNPFLSLKNKISYIYMNNRFIPS</sequence>
<gene>
    <name evidence="1" type="ORF">BWD09_11055</name>
</gene>
<reference evidence="2" key="1">
    <citation type="submission" date="2017-01" db="EMBL/GenBank/DDBJ databases">
        <authorList>
            <person name="Wolfgang W.J."/>
            <person name="Cole J."/>
            <person name="Wroblewski D."/>
            <person name="Mcginnis J."/>
            <person name="Musser K.A."/>
        </authorList>
    </citation>
    <scope>NUCLEOTIDE SEQUENCE [LARGE SCALE GENOMIC DNA]</scope>
    <source>
        <strain evidence="2">DSM 19151</strain>
    </source>
</reference>
<proteinExistence type="predicted"/>
<dbReference type="RefSeq" id="WP_115336213.1">
    <property type="nucleotide sequence ID" value="NZ_CAUJPZ010000059.1"/>
</dbReference>
<dbReference type="GeneID" id="94581462"/>
<dbReference type="AlphaFoldDB" id="A0A1X3D3D7"/>
<accession>A0A1X3D3D7</accession>
<evidence type="ECO:0008006" key="3">
    <source>
        <dbReference type="Google" id="ProtNLM"/>
    </source>
</evidence>
<keyword evidence="2" id="KW-1185">Reference proteome</keyword>
<protein>
    <recommendedName>
        <fullName evidence="3">Transposase</fullName>
    </recommendedName>
</protein>